<evidence type="ECO:0000256" key="1">
    <source>
        <dbReference type="SAM" id="MobiDB-lite"/>
    </source>
</evidence>
<keyword evidence="2" id="KW-1133">Transmembrane helix</keyword>
<evidence type="ECO:0000256" key="2">
    <source>
        <dbReference type="SAM" id="Phobius"/>
    </source>
</evidence>
<sequence length="133" mass="14869">MDLALQILGLILVFLVSLIGGYLLMPGCQALRRRLTERWLRKRLESYEAEDKEWASEPKPPAPEGATWWGCDDKGRPHWEPEASCPTCYPQPTSQQPSAPTTGITMRHSEWPGVSHAGEPEQSVPPETTESSK</sequence>
<dbReference type="EMBL" id="LAZR01037478">
    <property type="protein sequence ID" value="KKL22099.1"/>
    <property type="molecule type" value="Genomic_DNA"/>
</dbReference>
<evidence type="ECO:0000313" key="3">
    <source>
        <dbReference type="EMBL" id="KKL22099.1"/>
    </source>
</evidence>
<feature type="compositionally biased region" description="Basic and acidic residues" evidence="1">
    <location>
        <begin position="71"/>
        <end position="81"/>
    </location>
</feature>
<gene>
    <name evidence="3" type="ORF">LCGC14_2438800</name>
</gene>
<reference evidence="3" key="1">
    <citation type="journal article" date="2015" name="Nature">
        <title>Complex archaea that bridge the gap between prokaryotes and eukaryotes.</title>
        <authorList>
            <person name="Spang A."/>
            <person name="Saw J.H."/>
            <person name="Jorgensen S.L."/>
            <person name="Zaremba-Niedzwiedzka K."/>
            <person name="Martijn J."/>
            <person name="Lind A.E."/>
            <person name="van Eijk R."/>
            <person name="Schleper C."/>
            <person name="Guy L."/>
            <person name="Ettema T.J."/>
        </authorList>
    </citation>
    <scope>NUCLEOTIDE SEQUENCE</scope>
</reference>
<dbReference type="AlphaFoldDB" id="A0A0F9BJM3"/>
<protein>
    <submittedName>
        <fullName evidence="3">Uncharacterized protein</fullName>
    </submittedName>
</protein>
<keyword evidence="2" id="KW-0812">Transmembrane</keyword>
<proteinExistence type="predicted"/>
<feature type="compositionally biased region" description="Low complexity" evidence="1">
    <location>
        <begin position="90"/>
        <end position="102"/>
    </location>
</feature>
<comment type="caution">
    <text evidence="3">The sequence shown here is derived from an EMBL/GenBank/DDBJ whole genome shotgun (WGS) entry which is preliminary data.</text>
</comment>
<feature type="region of interest" description="Disordered" evidence="1">
    <location>
        <begin position="48"/>
        <end position="133"/>
    </location>
</feature>
<feature type="transmembrane region" description="Helical" evidence="2">
    <location>
        <begin position="6"/>
        <end position="25"/>
    </location>
</feature>
<organism evidence="3">
    <name type="scientific">marine sediment metagenome</name>
    <dbReference type="NCBI Taxonomy" id="412755"/>
    <lineage>
        <taxon>unclassified sequences</taxon>
        <taxon>metagenomes</taxon>
        <taxon>ecological metagenomes</taxon>
    </lineage>
</organism>
<accession>A0A0F9BJM3</accession>
<keyword evidence="2" id="KW-0472">Membrane</keyword>
<name>A0A0F9BJM3_9ZZZZ</name>